<evidence type="ECO:0000256" key="1">
    <source>
        <dbReference type="ARBA" id="ARBA00022722"/>
    </source>
</evidence>
<evidence type="ECO:0000256" key="7">
    <source>
        <dbReference type="SAM" id="SignalP"/>
    </source>
</evidence>
<dbReference type="GO" id="GO:0016829">
    <property type="term" value="F:lyase activity"/>
    <property type="evidence" value="ECO:0007669"/>
    <property type="project" value="UniProtKB-KW"/>
</dbReference>
<dbReference type="EMBL" id="CAJMWT010001859">
    <property type="protein sequence ID" value="CAE6423057.1"/>
    <property type="molecule type" value="Genomic_DNA"/>
</dbReference>
<keyword evidence="3" id="KW-0255">Endonuclease</keyword>
<evidence type="ECO:0000313" key="9">
    <source>
        <dbReference type="Proteomes" id="UP000663843"/>
    </source>
</evidence>
<gene>
    <name evidence="8" type="ORF">RDB_LOCUS55461</name>
</gene>
<dbReference type="Proteomes" id="UP000663843">
    <property type="component" value="Unassembled WGS sequence"/>
</dbReference>
<evidence type="ECO:0000256" key="6">
    <source>
        <dbReference type="ARBA" id="ARBA00023239"/>
    </source>
</evidence>
<dbReference type="InterPro" id="IPR048269">
    <property type="entry name" value="RNase_U2"/>
</dbReference>
<proteinExistence type="predicted"/>
<reference evidence="8" key="1">
    <citation type="submission" date="2021-01" db="EMBL/GenBank/DDBJ databases">
        <authorList>
            <person name="Kaushik A."/>
        </authorList>
    </citation>
    <scope>NUCLEOTIDE SEQUENCE</scope>
    <source>
        <strain evidence="8">AG2-2IIIB</strain>
    </source>
</reference>
<evidence type="ECO:0000256" key="3">
    <source>
        <dbReference type="ARBA" id="ARBA00022759"/>
    </source>
</evidence>
<protein>
    <submittedName>
        <fullName evidence="8">Uncharacterized protein</fullName>
    </submittedName>
</protein>
<dbReference type="PIRSF" id="PIRSF037430">
    <property type="entry name" value="RNase_U2"/>
    <property type="match status" value="1"/>
</dbReference>
<dbReference type="PANTHER" id="PTHR42104:SF1">
    <property type="entry name" value="EXTRACELLULAR GUANYL-SPECIFIC RIBONUCLEASE RNTA (AFU_ORTHOLOGUE AFUA_4G03230)"/>
    <property type="match status" value="1"/>
</dbReference>
<keyword evidence="4" id="KW-0378">Hydrolase</keyword>
<name>A0A8H2XHE3_9AGAM</name>
<dbReference type="GO" id="GO:0003723">
    <property type="term" value="F:RNA binding"/>
    <property type="evidence" value="ECO:0007669"/>
    <property type="project" value="InterPro"/>
</dbReference>
<dbReference type="InterPro" id="IPR016191">
    <property type="entry name" value="Ribonuclease/ribotoxin"/>
</dbReference>
<evidence type="ECO:0000256" key="2">
    <source>
        <dbReference type="ARBA" id="ARBA00022729"/>
    </source>
</evidence>
<dbReference type="Gene3D" id="3.10.450.30">
    <property type="entry name" value="Microbial ribonucleases"/>
    <property type="match status" value="1"/>
</dbReference>
<organism evidence="8 9">
    <name type="scientific">Rhizoctonia solani</name>
    <dbReference type="NCBI Taxonomy" id="456999"/>
    <lineage>
        <taxon>Eukaryota</taxon>
        <taxon>Fungi</taxon>
        <taxon>Dikarya</taxon>
        <taxon>Basidiomycota</taxon>
        <taxon>Agaricomycotina</taxon>
        <taxon>Agaricomycetes</taxon>
        <taxon>Cantharellales</taxon>
        <taxon>Ceratobasidiaceae</taxon>
        <taxon>Rhizoctonia</taxon>
    </lineage>
</organism>
<dbReference type="AlphaFoldDB" id="A0A8H2XHE3"/>
<sequence length="151" mass="16432">MIAFVWNLALLALVVPALAIPAPTETVDLGKRTISDVMNIDCQGVYFQNVYVEASAQRAADHLKAGTTVGNNRYPHVYRNRPENFQFQAGCNAPYYEFPLMSNGRVYNGGDPKVDRVVIGSWVSGTADAKLCGGITHRGATGNGFKQCSLY</sequence>
<dbReference type="Pfam" id="PF00545">
    <property type="entry name" value="Ribonuclease"/>
    <property type="match status" value="1"/>
</dbReference>
<accession>A0A8H2XHE3</accession>
<evidence type="ECO:0000256" key="5">
    <source>
        <dbReference type="ARBA" id="ARBA00023157"/>
    </source>
</evidence>
<dbReference type="InterPro" id="IPR000026">
    <property type="entry name" value="N1-like"/>
</dbReference>
<feature type="signal peptide" evidence="7">
    <location>
        <begin position="1"/>
        <end position="19"/>
    </location>
</feature>
<dbReference type="SUPFAM" id="SSF53933">
    <property type="entry name" value="Microbial ribonucleases"/>
    <property type="match status" value="1"/>
</dbReference>
<keyword evidence="2 7" id="KW-0732">Signal</keyword>
<dbReference type="GO" id="GO:0004521">
    <property type="term" value="F:RNA endonuclease activity"/>
    <property type="evidence" value="ECO:0007669"/>
    <property type="project" value="InterPro"/>
</dbReference>
<dbReference type="GO" id="GO:0016787">
    <property type="term" value="F:hydrolase activity"/>
    <property type="evidence" value="ECO:0007669"/>
    <property type="project" value="UniProtKB-KW"/>
</dbReference>
<feature type="chain" id="PRO_5034824338" evidence="7">
    <location>
        <begin position="20"/>
        <end position="151"/>
    </location>
</feature>
<keyword evidence="6" id="KW-0456">Lyase</keyword>
<evidence type="ECO:0000256" key="4">
    <source>
        <dbReference type="ARBA" id="ARBA00022801"/>
    </source>
</evidence>
<comment type="caution">
    <text evidence="8">The sequence shown here is derived from an EMBL/GenBank/DDBJ whole genome shotgun (WGS) entry which is preliminary data.</text>
</comment>
<keyword evidence="1" id="KW-0540">Nuclease</keyword>
<keyword evidence="5" id="KW-1015">Disulfide bond</keyword>
<evidence type="ECO:0000313" key="8">
    <source>
        <dbReference type="EMBL" id="CAE6423057.1"/>
    </source>
</evidence>
<dbReference type="PANTHER" id="PTHR42104">
    <property type="entry name" value="EXTRACELLULAR GUANYL-SPECIFIC RIBONUCLEASE RNTA (AFU_ORTHOLOGUE AFUA_4G03230)"/>
    <property type="match status" value="1"/>
</dbReference>